<dbReference type="Pfam" id="PF00298">
    <property type="entry name" value="Ribosomal_L11"/>
    <property type="match status" value="1"/>
</dbReference>
<dbReference type="PANTHER" id="PTHR11661:SF1">
    <property type="entry name" value="LARGE RIBOSOMAL SUBUNIT PROTEIN UL11M"/>
    <property type="match status" value="1"/>
</dbReference>
<dbReference type="EMBL" id="JAJMLW010000003">
    <property type="protein sequence ID" value="MCI2242552.1"/>
    <property type="molecule type" value="Genomic_DNA"/>
</dbReference>
<comment type="caution">
    <text evidence="9">The sequence shown here is derived from an EMBL/GenBank/DDBJ whole genome shotgun (WGS) entry which is preliminary data.</text>
</comment>
<evidence type="ECO:0000259" key="8">
    <source>
        <dbReference type="Pfam" id="PF03946"/>
    </source>
</evidence>
<keyword evidence="2 4" id="KW-0689">Ribosomal protein</keyword>
<evidence type="ECO:0000256" key="3">
    <source>
        <dbReference type="ARBA" id="ARBA00023274"/>
    </source>
</evidence>
<dbReference type="InterPro" id="IPR000911">
    <property type="entry name" value="Ribosomal_uL11"/>
</dbReference>
<evidence type="ECO:0000256" key="4">
    <source>
        <dbReference type="HAMAP-Rule" id="MF_00736"/>
    </source>
</evidence>
<dbReference type="HAMAP" id="MF_00736">
    <property type="entry name" value="Ribosomal_uL11"/>
    <property type="match status" value="1"/>
</dbReference>
<comment type="PTM">
    <text evidence="4 6">One or more lysine residues are methylated.</text>
</comment>
<gene>
    <name evidence="4 9" type="primary">rplK</name>
    <name evidence="9" type="ORF">LPT13_09340</name>
</gene>
<keyword evidence="4 6" id="KW-0694">RNA-binding</keyword>
<accession>A0ABS9WJA8</accession>
<dbReference type="PANTHER" id="PTHR11661">
    <property type="entry name" value="60S RIBOSOMAL PROTEIN L12"/>
    <property type="match status" value="1"/>
</dbReference>
<comment type="subunit">
    <text evidence="4">Part of the ribosomal stalk of the 50S ribosomal subunit. Interacts with L10 and the large rRNA to form the base of the stalk. L10 forms an elongated spine to which L12 dimers bind in a sequential fashion forming a multimeric L10(L12)X complex.</text>
</comment>
<evidence type="ECO:0000256" key="2">
    <source>
        <dbReference type="ARBA" id="ARBA00022980"/>
    </source>
</evidence>
<dbReference type="Proteomes" id="UP001430755">
    <property type="component" value="Unassembled WGS sequence"/>
</dbReference>
<dbReference type="InterPro" id="IPR006519">
    <property type="entry name" value="Ribosomal_uL11_bac-typ"/>
</dbReference>
<keyword evidence="10" id="KW-1185">Reference proteome</keyword>
<reference evidence="9" key="1">
    <citation type="submission" date="2021-11" db="EMBL/GenBank/DDBJ databases">
        <title>A Novel Adlercreutzia Species, isolated from a Allomyrina dichotoma larva feces.</title>
        <authorList>
            <person name="Suh M.K."/>
        </authorList>
    </citation>
    <scope>NUCLEOTIDE SEQUENCE</scope>
    <source>
        <strain evidence="9">JBNU-10</strain>
    </source>
</reference>
<dbReference type="RefSeq" id="WP_242165933.1">
    <property type="nucleotide sequence ID" value="NZ_JAJMLW010000003.1"/>
</dbReference>
<dbReference type="GO" id="GO:0005840">
    <property type="term" value="C:ribosome"/>
    <property type="evidence" value="ECO:0007669"/>
    <property type="project" value="UniProtKB-KW"/>
</dbReference>
<evidence type="ECO:0000259" key="7">
    <source>
        <dbReference type="Pfam" id="PF00298"/>
    </source>
</evidence>
<keyword evidence="4 6" id="KW-0699">rRNA-binding</keyword>
<evidence type="ECO:0000313" key="10">
    <source>
        <dbReference type="Proteomes" id="UP001430755"/>
    </source>
</evidence>
<evidence type="ECO:0000256" key="6">
    <source>
        <dbReference type="RuleBase" id="RU003979"/>
    </source>
</evidence>
<dbReference type="SMART" id="SM00649">
    <property type="entry name" value="RL11"/>
    <property type="match status" value="1"/>
</dbReference>
<organism evidence="9 10">
    <name type="scientific">Adlercreutzia faecimuris</name>
    <dbReference type="NCBI Taxonomy" id="2897341"/>
    <lineage>
        <taxon>Bacteria</taxon>
        <taxon>Bacillati</taxon>
        <taxon>Actinomycetota</taxon>
        <taxon>Coriobacteriia</taxon>
        <taxon>Eggerthellales</taxon>
        <taxon>Eggerthellaceae</taxon>
        <taxon>Adlercreutzia</taxon>
    </lineage>
</organism>
<dbReference type="Pfam" id="PF03946">
    <property type="entry name" value="Ribosomal_L11_N"/>
    <property type="match status" value="1"/>
</dbReference>
<keyword evidence="4 6" id="KW-0488">Methylation</keyword>
<sequence length="166" mass="17684">MAEKKVTGFIKLQIPAGAANPAPPVGPALGAQGVNIMQFCQAFNAQTQDQSGTIIPVEITVYEDKSFTFVCKTPPAAVLIKEKLGIQSGAGIPQLQTVGTLTVDQLREIAEIKMPDLNANDIDAAMEIVAGTARSMGVRIEGREMKKKYVPSRKVAAMLQGKSIDE</sequence>
<evidence type="ECO:0000256" key="1">
    <source>
        <dbReference type="ARBA" id="ARBA00010537"/>
    </source>
</evidence>
<dbReference type="CDD" id="cd00349">
    <property type="entry name" value="Ribosomal_L11"/>
    <property type="match status" value="1"/>
</dbReference>
<comment type="similarity">
    <text evidence="1 4 5">Belongs to the universal ribosomal protein uL11 family.</text>
</comment>
<feature type="domain" description="Large ribosomal subunit protein uL11 C-terminal" evidence="7">
    <location>
        <begin position="72"/>
        <end position="140"/>
    </location>
</feature>
<name>A0ABS9WJA8_9ACTN</name>
<dbReference type="InterPro" id="IPR020784">
    <property type="entry name" value="Ribosomal_uL11_N"/>
</dbReference>
<comment type="function">
    <text evidence="4 6">Forms part of the ribosomal stalk which helps the ribosome interact with GTP-bound translation factors.</text>
</comment>
<dbReference type="InterPro" id="IPR020783">
    <property type="entry name" value="Ribosomal_uL11_C"/>
</dbReference>
<dbReference type="NCBIfam" id="TIGR01632">
    <property type="entry name" value="L11_bact"/>
    <property type="match status" value="1"/>
</dbReference>
<protein>
    <recommendedName>
        <fullName evidence="4">Large ribosomal subunit protein uL11</fullName>
    </recommendedName>
</protein>
<keyword evidence="3 4" id="KW-0687">Ribonucleoprotein</keyword>
<feature type="domain" description="Large ribosomal subunit protein uL11 N-terminal" evidence="8">
    <location>
        <begin position="10"/>
        <end position="67"/>
    </location>
</feature>
<proteinExistence type="inferred from homology"/>
<evidence type="ECO:0000256" key="5">
    <source>
        <dbReference type="RuleBase" id="RU003978"/>
    </source>
</evidence>
<evidence type="ECO:0000313" key="9">
    <source>
        <dbReference type="EMBL" id="MCI2242552.1"/>
    </source>
</evidence>